<reference evidence="1" key="1">
    <citation type="submission" date="2018-10" db="EMBL/GenBank/DDBJ databases">
        <authorList>
            <person name="Gruber-Vodicka H."/>
            <person name="Jaeckle O."/>
        </authorList>
    </citation>
    <scope>NUCLEOTIDE SEQUENCE</scope>
</reference>
<evidence type="ECO:0000313" key="1">
    <source>
        <dbReference type="EMBL" id="VBB68833.1"/>
    </source>
</evidence>
<accession>A0A484H820</accession>
<protein>
    <submittedName>
        <fullName evidence="1">Uncharacterized protein</fullName>
    </submittedName>
</protein>
<sequence>MEAAVVGSDAVVNLVGILYERGQRTFERLHVEAPRQLAQLDAD</sequence>
<name>A0A484H820_9ZZZZ</name>
<dbReference type="EMBL" id="LR026963">
    <property type="protein sequence ID" value="VBB68833.1"/>
    <property type="molecule type" value="Genomic_DNA"/>
</dbReference>
<gene>
    <name evidence="1" type="ORF">RIEGSTA812A_PEG_306</name>
</gene>
<organism evidence="1">
    <name type="scientific">invertebrate metagenome</name>
    <dbReference type="NCBI Taxonomy" id="1711999"/>
    <lineage>
        <taxon>unclassified sequences</taxon>
        <taxon>metagenomes</taxon>
        <taxon>organismal metagenomes</taxon>
    </lineage>
</organism>
<dbReference type="AlphaFoldDB" id="A0A484H820"/>
<proteinExistence type="predicted"/>